<name>A0A6P1TNS9_9FIRM</name>
<reference evidence="2 3" key="1">
    <citation type="submission" date="2020-01" db="EMBL/GenBank/DDBJ databases">
        <title>Genome analysis of Anaerocolumna sp. CBA3638.</title>
        <authorList>
            <person name="Kim J."/>
            <person name="Roh S.W."/>
        </authorList>
    </citation>
    <scope>NUCLEOTIDE SEQUENCE [LARGE SCALE GENOMIC DNA]</scope>
    <source>
        <strain evidence="2 3">CBA3638</strain>
    </source>
</reference>
<dbReference type="Proteomes" id="UP000464314">
    <property type="component" value="Chromosome"/>
</dbReference>
<evidence type="ECO:0000313" key="3">
    <source>
        <dbReference type="Proteomes" id="UP000464314"/>
    </source>
</evidence>
<accession>A0A6P1TNS9</accession>
<proteinExistence type="predicted"/>
<keyword evidence="3" id="KW-1185">Reference proteome</keyword>
<evidence type="ECO:0000256" key="1">
    <source>
        <dbReference type="SAM" id="Phobius"/>
    </source>
</evidence>
<dbReference type="AlphaFoldDB" id="A0A6P1TNS9"/>
<sequence>MEQFPIIHTNFWDAVIAVPVVVIVTQIIKVTLPIPRYLIPTVASIIGLIISIFIAHKGNISAGIFMGFFYGNAAVGVFSSLKLSYITYKNKKKKGNVS</sequence>
<feature type="transmembrane region" description="Helical" evidence="1">
    <location>
        <begin position="62"/>
        <end position="85"/>
    </location>
</feature>
<feature type="transmembrane region" description="Helical" evidence="1">
    <location>
        <begin position="37"/>
        <end position="56"/>
    </location>
</feature>
<evidence type="ECO:0000313" key="2">
    <source>
        <dbReference type="EMBL" id="QHQ61541.1"/>
    </source>
</evidence>
<protein>
    <recommendedName>
        <fullName evidence="4">Holin</fullName>
    </recommendedName>
</protein>
<organism evidence="2 3">
    <name type="scientific">Anaerocolumna sedimenticola</name>
    <dbReference type="NCBI Taxonomy" id="2696063"/>
    <lineage>
        <taxon>Bacteria</taxon>
        <taxon>Bacillati</taxon>
        <taxon>Bacillota</taxon>
        <taxon>Clostridia</taxon>
        <taxon>Lachnospirales</taxon>
        <taxon>Lachnospiraceae</taxon>
        <taxon>Anaerocolumna</taxon>
    </lineage>
</organism>
<feature type="transmembrane region" description="Helical" evidence="1">
    <location>
        <begin position="6"/>
        <end position="25"/>
    </location>
</feature>
<keyword evidence="1" id="KW-0472">Membrane</keyword>
<keyword evidence="1" id="KW-0812">Transmembrane</keyword>
<dbReference type="RefSeq" id="WP_161838366.1">
    <property type="nucleotide sequence ID" value="NZ_CP048000.1"/>
</dbReference>
<dbReference type="KEGG" id="anr:Ana3638_12770"/>
<evidence type="ECO:0008006" key="4">
    <source>
        <dbReference type="Google" id="ProtNLM"/>
    </source>
</evidence>
<dbReference type="EMBL" id="CP048000">
    <property type="protein sequence ID" value="QHQ61541.1"/>
    <property type="molecule type" value="Genomic_DNA"/>
</dbReference>
<gene>
    <name evidence="2" type="ORF">Ana3638_12770</name>
</gene>
<keyword evidence="1" id="KW-1133">Transmembrane helix</keyword>